<protein>
    <submittedName>
        <fullName evidence="1">Uncharacterized protein</fullName>
    </submittedName>
</protein>
<dbReference type="EMBL" id="BK015088">
    <property type="protein sequence ID" value="DAD90505.1"/>
    <property type="molecule type" value="Genomic_DNA"/>
</dbReference>
<accession>A0A8S5N757</accession>
<evidence type="ECO:0000313" key="1">
    <source>
        <dbReference type="EMBL" id="DAD90505.1"/>
    </source>
</evidence>
<organism evidence="1">
    <name type="scientific">Myoviridae sp. ctiBE32</name>
    <dbReference type="NCBI Taxonomy" id="2826685"/>
    <lineage>
        <taxon>Viruses</taxon>
        <taxon>Duplodnaviria</taxon>
        <taxon>Heunggongvirae</taxon>
        <taxon>Uroviricota</taxon>
        <taxon>Caudoviricetes</taxon>
    </lineage>
</organism>
<proteinExistence type="predicted"/>
<sequence length="56" mass="6498">MKLPEINSSNEFISACSDIDLPEFLEIVGSLMDEIKFLHPEKYKEIMGKIRNAKHF</sequence>
<name>A0A8S5N757_9CAUD</name>
<reference evidence="1" key="1">
    <citation type="journal article" date="2021" name="Proc. Natl. Acad. Sci. U.S.A.">
        <title>A Catalog of Tens of Thousands of Viruses from Human Metagenomes Reveals Hidden Associations with Chronic Diseases.</title>
        <authorList>
            <person name="Tisza M.J."/>
            <person name="Buck C.B."/>
        </authorList>
    </citation>
    <scope>NUCLEOTIDE SEQUENCE</scope>
    <source>
        <strain evidence="1">CtiBE32</strain>
    </source>
</reference>